<dbReference type="Pfam" id="PF01047">
    <property type="entry name" value="MarR"/>
    <property type="match status" value="1"/>
</dbReference>
<name>A0ABW1LL21_9ACTN</name>
<evidence type="ECO:0000256" key="2">
    <source>
        <dbReference type="ARBA" id="ARBA00023125"/>
    </source>
</evidence>
<accession>A0ABW1LL21</accession>
<evidence type="ECO:0000259" key="4">
    <source>
        <dbReference type="PROSITE" id="PS50995"/>
    </source>
</evidence>
<dbReference type="InterPro" id="IPR000835">
    <property type="entry name" value="HTH_MarR-typ"/>
</dbReference>
<dbReference type="PRINTS" id="PR00598">
    <property type="entry name" value="HTHMARR"/>
</dbReference>
<dbReference type="RefSeq" id="WP_379156324.1">
    <property type="nucleotide sequence ID" value="NZ_JBHSRJ010000005.1"/>
</dbReference>
<dbReference type="PROSITE" id="PS50995">
    <property type="entry name" value="HTH_MARR_2"/>
    <property type="match status" value="1"/>
</dbReference>
<dbReference type="InterPro" id="IPR036388">
    <property type="entry name" value="WH-like_DNA-bd_sf"/>
</dbReference>
<evidence type="ECO:0000313" key="5">
    <source>
        <dbReference type="EMBL" id="MFC6044626.1"/>
    </source>
</evidence>
<dbReference type="EMBL" id="JBHSRJ010000005">
    <property type="protein sequence ID" value="MFC6044626.1"/>
    <property type="molecule type" value="Genomic_DNA"/>
</dbReference>
<dbReference type="PANTHER" id="PTHR42756:SF1">
    <property type="entry name" value="TRANSCRIPTIONAL REPRESSOR OF EMRAB OPERON"/>
    <property type="match status" value="1"/>
</dbReference>
<dbReference type="SUPFAM" id="SSF46785">
    <property type="entry name" value="Winged helix' DNA-binding domain"/>
    <property type="match status" value="1"/>
</dbReference>
<dbReference type="Gene3D" id="1.10.10.10">
    <property type="entry name" value="Winged helix-like DNA-binding domain superfamily/Winged helix DNA-binding domain"/>
    <property type="match status" value="1"/>
</dbReference>
<comment type="caution">
    <text evidence="5">The sequence shown here is derived from an EMBL/GenBank/DDBJ whole genome shotgun (WGS) entry which is preliminary data.</text>
</comment>
<keyword evidence="1" id="KW-0805">Transcription regulation</keyword>
<dbReference type="Proteomes" id="UP001596135">
    <property type="component" value="Unassembled WGS sequence"/>
</dbReference>
<reference evidence="6" key="1">
    <citation type="journal article" date="2019" name="Int. J. Syst. Evol. Microbiol.">
        <title>The Global Catalogue of Microorganisms (GCM) 10K type strain sequencing project: providing services to taxonomists for standard genome sequencing and annotation.</title>
        <authorList>
            <consortium name="The Broad Institute Genomics Platform"/>
            <consortium name="The Broad Institute Genome Sequencing Center for Infectious Disease"/>
            <person name="Wu L."/>
            <person name="Ma J."/>
        </authorList>
    </citation>
    <scope>NUCLEOTIDE SEQUENCE [LARGE SCALE GENOMIC DNA]</scope>
    <source>
        <strain evidence="6">CCUG 54522</strain>
    </source>
</reference>
<dbReference type="SMART" id="SM00347">
    <property type="entry name" value="HTH_MARR"/>
    <property type="match status" value="1"/>
</dbReference>
<keyword evidence="2" id="KW-0238">DNA-binding</keyword>
<protein>
    <submittedName>
        <fullName evidence="5">MarR family winged helix-turn-helix transcriptional regulator</fullName>
    </submittedName>
</protein>
<keyword evidence="6" id="KW-1185">Reference proteome</keyword>
<dbReference type="InterPro" id="IPR036390">
    <property type="entry name" value="WH_DNA-bd_sf"/>
</dbReference>
<proteinExistence type="predicted"/>
<gene>
    <name evidence="5" type="ORF">ACFPYL_16160</name>
</gene>
<evidence type="ECO:0000256" key="1">
    <source>
        <dbReference type="ARBA" id="ARBA00023015"/>
    </source>
</evidence>
<organism evidence="5 6">
    <name type="scientific">Nocardioides hankookensis</name>
    <dbReference type="NCBI Taxonomy" id="443157"/>
    <lineage>
        <taxon>Bacteria</taxon>
        <taxon>Bacillati</taxon>
        <taxon>Actinomycetota</taxon>
        <taxon>Actinomycetes</taxon>
        <taxon>Propionibacteriales</taxon>
        <taxon>Nocardioidaceae</taxon>
        <taxon>Nocardioides</taxon>
    </lineage>
</organism>
<feature type="domain" description="HTH marR-type" evidence="4">
    <location>
        <begin position="23"/>
        <end position="161"/>
    </location>
</feature>
<sequence>MTEDWADRHVARWRDHWIDVSFEDDVEAIVVRIGRLKRYFKLTTQQALVEVGLQDFEYDTLHHLMIRDTPGLASPSALAEDLGISNAGMTGRLDSLEKAGWIQRHPDADDRRRVGIEITKGGAAIWRRAMELRGRAEDEVVHALDAEERAMLAALLKKMTLVTEAPEDEVSSGSSSDVSG</sequence>
<dbReference type="PANTHER" id="PTHR42756">
    <property type="entry name" value="TRANSCRIPTIONAL REGULATOR, MARR"/>
    <property type="match status" value="1"/>
</dbReference>
<keyword evidence="3" id="KW-0804">Transcription</keyword>
<evidence type="ECO:0000256" key="3">
    <source>
        <dbReference type="ARBA" id="ARBA00023163"/>
    </source>
</evidence>
<evidence type="ECO:0000313" key="6">
    <source>
        <dbReference type="Proteomes" id="UP001596135"/>
    </source>
</evidence>